<dbReference type="NCBIfam" id="TIGR00126">
    <property type="entry name" value="deoC"/>
    <property type="match status" value="1"/>
</dbReference>
<keyword evidence="1" id="KW-0963">Cytoplasm</keyword>
<protein>
    <recommendedName>
        <fullName evidence="3">Deoxyribose-phosphate aldolase</fullName>
        <ecNumber evidence="3">4.1.2.4</ecNumber>
    </recommendedName>
</protein>
<evidence type="ECO:0000256" key="2">
    <source>
        <dbReference type="ARBA" id="ARBA00023270"/>
    </source>
</evidence>
<dbReference type="InterPro" id="IPR002915">
    <property type="entry name" value="DeoC/FbaB/LacD_aldolase"/>
</dbReference>
<dbReference type="CDD" id="cd00959">
    <property type="entry name" value="DeoC"/>
    <property type="match status" value="1"/>
</dbReference>
<evidence type="ECO:0000313" key="5">
    <source>
        <dbReference type="Proteomes" id="UP001652461"/>
    </source>
</evidence>
<reference evidence="4 5" key="1">
    <citation type="journal article" date="2021" name="ISME Commun">
        <title>Automated analysis of genomic sequences facilitates high-throughput and comprehensive description of bacteria.</title>
        <authorList>
            <person name="Hitch T.C.A."/>
        </authorList>
    </citation>
    <scope>NUCLEOTIDE SEQUENCE [LARGE SCALE GENOMIC DNA]</scope>
    <source>
        <strain evidence="4 5">Sanger_04</strain>
    </source>
</reference>
<dbReference type="PANTHER" id="PTHR10889:SF1">
    <property type="entry name" value="DEOXYRIBOSE-PHOSPHATE ALDOLASE"/>
    <property type="match status" value="1"/>
</dbReference>
<proteinExistence type="predicted"/>
<evidence type="ECO:0000256" key="3">
    <source>
        <dbReference type="NCBIfam" id="TIGR00126"/>
    </source>
</evidence>
<gene>
    <name evidence="4" type="primary">deoC</name>
    <name evidence="4" type="ORF">OCV63_09975</name>
</gene>
<dbReference type="Proteomes" id="UP001652461">
    <property type="component" value="Unassembled WGS sequence"/>
</dbReference>
<dbReference type="RefSeq" id="WP_158363677.1">
    <property type="nucleotide sequence ID" value="NZ_JAOQKC010000012.1"/>
</dbReference>
<dbReference type="InterPro" id="IPR013785">
    <property type="entry name" value="Aldolase_TIM"/>
</dbReference>
<keyword evidence="2" id="KW-0704">Schiff base</keyword>
<dbReference type="PIRSF" id="PIRSF001357">
    <property type="entry name" value="DeoC"/>
    <property type="match status" value="1"/>
</dbReference>
<keyword evidence="4" id="KW-0456">Lyase</keyword>
<dbReference type="Pfam" id="PF01791">
    <property type="entry name" value="DeoC"/>
    <property type="match status" value="1"/>
</dbReference>
<sequence length="245" mass="26570">MKESINLQEIGRIMDVSTVRTDVTFTEVKQMLDIVKKYHCICASPMPCFTKYTVDQLKDYPDIVTTGVVGFPGGAETTFVKTATAKELISLGCEEIDMVINVSALKSGLYQMVEDDIKAVVDAANGYPVKTILEICYLTDDEIKRASEIGVKAGATYIKTGTGWGPKPTTVETVKLIRSVIGNSAKIKAAGGVRSLDVLIEMVDAGCDRFGVGVRSASTILEEAYKRAGIEPPVLCTEFSENDNY</sequence>
<name>A0ABT2RY75_9FIRM</name>
<dbReference type="EC" id="4.1.2.4" evidence="3"/>
<dbReference type="PANTHER" id="PTHR10889">
    <property type="entry name" value="DEOXYRIBOSE-PHOSPHATE ALDOLASE"/>
    <property type="match status" value="1"/>
</dbReference>
<dbReference type="GO" id="GO:0004139">
    <property type="term" value="F:deoxyribose-phosphate aldolase activity"/>
    <property type="evidence" value="ECO:0007669"/>
    <property type="project" value="UniProtKB-EC"/>
</dbReference>
<evidence type="ECO:0000313" key="4">
    <source>
        <dbReference type="EMBL" id="MCU6697223.1"/>
    </source>
</evidence>
<dbReference type="SMART" id="SM01133">
    <property type="entry name" value="DeoC"/>
    <property type="match status" value="1"/>
</dbReference>
<dbReference type="Gene3D" id="3.20.20.70">
    <property type="entry name" value="Aldolase class I"/>
    <property type="match status" value="1"/>
</dbReference>
<accession>A0ABT2RY75</accession>
<dbReference type="EMBL" id="JAOQKC010000012">
    <property type="protein sequence ID" value="MCU6697223.1"/>
    <property type="molecule type" value="Genomic_DNA"/>
</dbReference>
<evidence type="ECO:0000256" key="1">
    <source>
        <dbReference type="ARBA" id="ARBA00022490"/>
    </source>
</evidence>
<keyword evidence="5" id="KW-1185">Reference proteome</keyword>
<comment type="caution">
    <text evidence="4">The sequence shown here is derived from an EMBL/GenBank/DDBJ whole genome shotgun (WGS) entry which is preliminary data.</text>
</comment>
<organism evidence="4 5">
    <name type="scientific">Laedolimicola ammoniilytica</name>
    <dbReference type="NCBI Taxonomy" id="2981771"/>
    <lineage>
        <taxon>Bacteria</taxon>
        <taxon>Bacillati</taxon>
        <taxon>Bacillota</taxon>
        <taxon>Clostridia</taxon>
        <taxon>Lachnospirales</taxon>
        <taxon>Lachnospiraceae</taxon>
        <taxon>Laedolimicola</taxon>
    </lineage>
</organism>
<dbReference type="InterPro" id="IPR011343">
    <property type="entry name" value="DeoC"/>
</dbReference>
<dbReference type="SUPFAM" id="SSF51569">
    <property type="entry name" value="Aldolase"/>
    <property type="match status" value="1"/>
</dbReference>